<evidence type="ECO:0000256" key="4">
    <source>
        <dbReference type="ARBA" id="ARBA00004659"/>
    </source>
</evidence>
<organism evidence="13 14">
    <name type="scientific">Antarcticibacterium flavum</name>
    <dbReference type="NCBI Taxonomy" id="2058175"/>
    <lineage>
        <taxon>Bacteria</taxon>
        <taxon>Pseudomonadati</taxon>
        <taxon>Bacteroidota</taxon>
        <taxon>Flavobacteriia</taxon>
        <taxon>Flavobacteriales</taxon>
        <taxon>Flavobacteriaceae</taxon>
        <taxon>Antarcticibacterium</taxon>
    </lineage>
</organism>
<dbReference type="InterPro" id="IPR050054">
    <property type="entry name" value="UPRTase/APRTase"/>
</dbReference>
<dbReference type="NCBIfam" id="NF002634">
    <property type="entry name" value="PRK02304.1-3"/>
    <property type="match status" value="1"/>
</dbReference>
<evidence type="ECO:0000256" key="9">
    <source>
        <dbReference type="ARBA" id="ARBA00022679"/>
    </source>
</evidence>
<dbReference type="RefSeq" id="WP_139065397.1">
    <property type="nucleotide sequence ID" value="NZ_CP040812.1"/>
</dbReference>
<dbReference type="AlphaFoldDB" id="A0A5B7X271"/>
<keyword evidence="9 11" id="KW-0808">Transferase</keyword>
<dbReference type="Proteomes" id="UP000309016">
    <property type="component" value="Chromosome"/>
</dbReference>
<comment type="subcellular location">
    <subcellularLocation>
        <location evidence="3 11">Cytoplasm</location>
    </subcellularLocation>
</comment>
<dbReference type="Gene3D" id="3.40.50.2020">
    <property type="match status" value="1"/>
</dbReference>
<comment type="subunit">
    <text evidence="11">Homodimer.</text>
</comment>
<dbReference type="Pfam" id="PF00156">
    <property type="entry name" value="Pribosyltran"/>
    <property type="match status" value="1"/>
</dbReference>
<dbReference type="KEGG" id="afla:FHG64_05030"/>
<dbReference type="GO" id="GO:0003999">
    <property type="term" value="F:adenine phosphoribosyltransferase activity"/>
    <property type="evidence" value="ECO:0007669"/>
    <property type="project" value="UniProtKB-UniRule"/>
</dbReference>
<keyword evidence="8 11" id="KW-0328">Glycosyltransferase</keyword>
<dbReference type="UniPathway" id="UPA00588">
    <property type="reaction ID" value="UER00646"/>
</dbReference>
<dbReference type="GO" id="GO:0006166">
    <property type="term" value="P:purine ribonucleoside salvage"/>
    <property type="evidence" value="ECO:0007669"/>
    <property type="project" value="UniProtKB-UniRule"/>
</dbReference>
<protein>
    <recommendedName>
        <fullName evidence="6 11">Adenine phosphoribosyltransferase</fullName>
        <shortName evidence="11">APRT</shortName>
        <ecNumber evidence="6 11">2.4.2.7</ecNumber>
    </recommendedName>
</protein>
<sequence length="171" mass="19230">MKNLEKYIRDIPDFPKRGVLYKDITPLLQDPVAMRTAVQIFLDNLGDIKVDKVVGIESRGFFFATLLAEKLDAGFVPVRKPGKLPYKTISEAYNLEYGTDMLEMHVDAIKEGENVLIHDDVLATGGTAFAACNLVEHLGGNIVHCNFLVELSFLKGRERIKKYPVESLLKY</sequence>
<evidence type="ECO:0000256" key="10">
    <source>
        <dbReference type="ARBA" id="ARBA00022726"/>
    </source>
</evidence>
<dbReference type="GO" id="GO:0006168">
    <property type="term" value="P:adenine salvage"/>
    <property type="evidence" value="ECO:0007669"/>
    <property type="project" value="InterPro"/>
</dbReference>
<feature type="domain" description="Phosphoribosyltransferase" evidence="12">
    <location>
        <begin position="34"/>
        <end position="165"/>
    </location>
</feature>
<dbReference type="EMBL" id="CP040812">
    <property type="protein sequence ID" value="QCY68812.1"/>
    <property type="molecule type" value="Genomic_DNA"/>
</dbReference>
<keyword evidence="10 11" id="KW-0660">Purine salvage</keyword>
<evidence type="ECO:0000256" key="2">
    <source>
        <dbReference type="ARBA" id="ARBA00003968"/>
    </source>
</evidence>
<dbReference type="InterPro" id="IPR029057">
    <property type="entry name" value="PRTase-like"/>
</dbReference>
<dbReference type="NCBIfam" id="NF002636">
    <property type="entry name" value="PRK02304.1-5"/>
    <property type="match status" value="1"/>
</dbReference>
<proteinExistence type="inferred from homology"/>
<dbReference type="PANTHER" id="PTHR32315:SF3">
    <property type="entry name" value="ADENINE PHOSPHORIBOSYLTRANSFERASE"/>
    <property type="match status" value="1"/>
</dbReference>
<dbReference type="GO" id="GO:0002055">
    <property type="term" value="F:adenine binding"/>
    <property type="evidence" value="ECO:0007669"/>
    <property type="project" value="TreeGrafter"/>
</dbReference>
<evidence type="ECO:0000256" key="7">
    <source>
        <dbReference type="ARBA" id="ARBA00022490"/>
    </source>
</evidence>
<dbReference type="FunFam" id="3.40.50.2020:FF:000021">
    <property type="entry name" value="Adenine phosphoribosyltransferase"/>
    <property type="match status" value="1"/>
</dbReference>
<evidence type="ECO:0000256" key="8">
    <source>
        <dbReference type="ARBA" id="ARBA00022676"/>
    </source>
</evidence>
<dbReference type="HAMAP" id="MF_00004">
    <property type="entry name" value="Aden_phosphoribosyltr"/>
    <property type="match status" value="1"/>
</dbReference>
<evidence type="ECO:0000256" key="5">
    <source>
        <dbReference type="ARBA" id="ARBA00008391"/>
    </source>
</evidence>
<dbReference type="GO" id="GO:0016208">
    <property type="term" value="F:AMP binding"/>
    <property type="evidence" value="ECO:0007669"/>
    <property type="project" value="TreeGrafter"/>
</dbReference>
<evidence type="ECO:0000256" key="1">
    <source>
        <dbReference type="ARBA" id="ARBA00000868"/>
    </source>
</evidence>
<comment type="function">
    <text evidence="2 11">Catalyzes a salvage reaction resulting in the formation of AMP, that is energically less costly than de novo synthesis.</text>
</comment>
<evidence type="ECO:0000313" key="14">
    <source>
        <dbReference type="Proteomes" id="UP000309016"/>
    </source>
</evidence>
<dbReference type="SUPFAM" id="SSF53271">
    <property type="entry name" value="PRTase-like"/>
    <property type="match status" value="1"/>
</dbReference>
<dbReference type="InterPro" id="IPR000836">
    <property type="entry name" value="PRTase_dom"/>
</dbReference>
<name>A0A5B7X271_9FLAO</name>
<dbReference type="PANTHER" id="PTHR32315">
    <property type="entry name" value="ADENINE PHOSPHORIBOSYLTRANSFERASE"/>
    <property type="match status" value="1"/>
</dbReference>
<comment type="similarity">
    <text evidence="5 11">Belongs to the purine/pyrimidine phosphoribosyltransferase family.</text>
</comment>
<accession>A0A5B7X271</accession>
<dbReference type="OrthoDB" id="9803963at2"/>
<gene>
    <name evidence="11" type="primary">apt</name>
    <name evidence="13" type="ORF">FHG64_05030</name>
</gene>
<keyword evidence="14" id="KW-1185">Reference proteome</keyword>
<comment type="pathway">
    <text evidence="4 11">Purine metabolism; AMP biosynthesis via salvage pathway; AMP from adenine: step 1/1.</text>
</comment>
<evidence type="ECO:0000313" key="13">
    <source>
        <dbReference type="EMBL" id="QCY68812.1"/>
    </source>
</evidence>
<dbReference type="InterPro" id="IPR005764">
    <property type="entry name" value="Ade_phspho_trans"/>
</dbReference>
<dbReference type="GO" id="GO:0005737">
    <property type="term" value="C:cytoplasm"/>
    <property type="evidence" value="ECO:0007669"/>
    <property type="project" value="UniProtKB-SubCell"/>
</dbReference>
<comment type="catalytic activity">
    <reaction evidence="1 11">
        <text>AMP + diphosphate = 5-phospho-alpha-D-ribose 1-diphosphate + adenine</text>
        <dbReference type="Rhea" id="RHEA:16609"/>
        <dbReference type="ChEBI" id="CHEBI:16708"/>
        <dbReference type="ChEBI" id="CHEBI:33019"/>
        <dbReference type="ChEBI" id="CHEBI:58017"/>
        <dbReference type="ChEBI" id="CHEBI:456215"/>
        <dbReference type="EC" id="2.4.2.7"/>
    </reaction>
</comment>
<evidence type="ECO:0000259" key="12">
    <source>
        <dbReference type="Pfam" id="PF00156"/>
    </source>
</evidence>
<dbReference type="NCBIfam" id="TIGR01090">
    <property type="entry name" value="apt"/>
    <property type="match status" value="1"/>
</dbReference>
<keyword evidence="7 11" id="KW-0963">Cytoplasm</keyword>
<evidence type="ECO:0000256" key="6">
    <source>
        <dbReference type="ARBA" id="ARBA00011893"/>
    </source>
</evidence>
<evidence type="ECO:0000256" key="3">
    <source>
        <dbReference type="ARBA" id="ARBA00004496"/>
    </source>
</evidence>
<reference evidence="13 14" key="1">
    <citation type="submission" date="2019-06" db="EMBL/GenBank/DDBJ databases">
        <title>Complete genome sequence of Antarcticibacterium flavum KCTC 52984T from an Antarctic marine sediment.</title>
        <authorList>
            <person name="Lee Y.M."/>
            <person name="Shin S.C."/>
        </authorList>
    </citation>
    <scope>NUCLEOTIDE SEQUENCE [LARGE SCALE GENOMIC DNA]</scope>
    <source>
        <strain evidence="13 14">KCTC 52984</strain>
    </source>
</reference>
<dbReference type="EC" id="2.4.2.7" evidence="6 11"/>
<evidence type="ECO:0000256" key="11">
    <source>
        <dbReference type="HAMAP-Rule" id="MF_00004"/>
    </source>
</evidence>
<dbReference type="GO" id="GO:0044209">
    <property type="term" value="P:AMP salvage"/>
    <property type="evidence" value="ECO:0007669"/>
    <property type="project" value="UniProtKB-UniRule"/>
</dbReference>
<dbReference type="CDD" id="cd06223">
    <property type="entry name" value="PRTases_typeI"/>
    <property type="match status" value="1"/>
</dbReference>